<dbReference type="EMBL" id="GDHC01005586">
    <property type="protein sequence ID" value="JAQ13043.1"/>
    <property type="molecule type" value="Transcribed_RNA"/>
</dbReference>
<feature type="compositionally biased region" description="Low complexity" evidence="1">
    <location>
        <begin position="1"/>
        <end position="24"/>
    </location>
</feature>
<accession>A0A146LZR7</accession>
<organism evidence="2">
    <name type="scientific">Lygus hesperus</name>
    <name type="common">Western plant bug</name>
    <dbReference type="NCBI Taxonomy" id="30085"/>
    <lineage>
        <taxon>Eukaryota</taxon>
        <taxon>Metazoa</taxon>
        <taxon>Ecdysozoa</taxon>
        <taxon>Arthropoda</taxon>
        <taxon>Hexapoda</taxon>
        <taxon>Insecta</taxon>
        <taxon>Pterygota</taxon>
        <taxon>Neoptera</taxon>
        <taxon>Paraneoptera</taxon>
        <taxon>Hemiptera</taxon>
        <taxon>Heteroptera</taxon>
        <taxon>Panheteroptera</taxon>
        <taxon>Cimicomorpha</taxon>
        <taxon>Miridae</taxon>
        <taxon>Mirini</taxon>
        <taxon>Lygus</taxon>
    </lineage>
</organism>
<name>A0A146LZR7_LYGHE</name>
<proteinExistence type="predicted"/>
<dbReference type="AlphaFoldDB" id="A0A146LZR7"/>
<evidence type="ECO:0000256" key="1">
    <source>
        <dbReference type="SAM" id="MobiDB-lite"/>
    </source>
</evidence>
<evidence type="ECO:0000313" key="2">
    <source>
        <dbReference type="EMBL" id="JAQ13043.1"/>
    </source>
</evidence>
<gene>
    <name evidence="2" type="ORF">g.6718</name>
</gene>
<feature type="non-terminal residue" evidence="2">
    <location>
        <position position="126"/>
    </location>
</feature>
<feature type="region of interest" description="Disordered" evidence="1">
    <location>
        <begin position="1"/>
        <end position="126"/>
    </location>
</feature>
<reference evidence="2" key="1">
    <citation type="journal article" date="2016" name="Gigascience">
        <title>De novo construction of an expanded transcriptome assembly for the western tarnished plant bug, Lygus hesperus.</title>
        <authorList>
            <person name="Tassone E.E."/>
            <person name="Geib S.M."/>
            <person name="Hall B."/>
            <person name="Fabrick J.A."/>
            <person name="Brent C.S."/>
            <person name="Hull J.J."/>
        </authorList>
    </citation>
    <scope>NUCLEOTIDE SEQUENCE</scope>
</reference>
<protein>
    <submittedName>
        <fullName evidence="2">Uncharacterized protein</fullName>
    </submittedName>
</protein>
<sequence>MAQRFPGAVPTQVPTGPPQQRYAPPQQPGMRQYPAQSYPVQVPQRTGYTPPPTMGTSGGTMMQRPPQQPYSPMRGGPIPPQQGVKRPTDTRSLQQPKGEYAHGTNKKKKKLADKILPQKVRDLVPG</sequence>